<dbReference type="PANTHER" id="PTHR12771:SF49">
    <property type="entry name" value="ELMO_CED-12 FAMILY PROTEIN"/>
    <property type="match status" value="1"/>
</dbReference>
<dbReference type="PANTHER" id="PTHR12771">
    <property type="entry name" value="ENGULFMENT AND CELL MOTILITY"/>
    <property type="match status" value="1"/>
</dbReference>
<protein>
    <recommendedName>
        <fullName evidence="1">ELMO domain-containing protein</fullName>
    </recommendedName>
</protein>
<dbReference type="Proteomes" id="UP001428341">
    <property type="component" value="Unassembled WGS sequence"/>
</dbReference>
<organism evidence="2 3">
    <name type="scientific">Citrus x changshan-huyou</name>
    <dbReference type="NCBI Taxonomy" id="2935761"/>
    <lineage>
        <taxon>Eukaryota</taxon>
        <taxon>Viridiplantae</taxon>
        <taxon>Streptophyta</taxon>
        <taxon>Embryophyta</taxon>
        <taxon>Tracheophyta</taxon>
        <taxon>Spermatophyta</taxon>
        <taxon>Magnoliopsida</taxon>
        <taxon>eudicotyledons</taxon>
        <taxon>Gunneridae</taxon>
        <taxon>Pentapetalae</taxon>
        <taxon>rosids</taxon>
        <taxon>malvids</taxon>
        <taxon>Sapindales</taxon>
        <taxon>Rutaceae</taxon>
        <taxon>Aurantioideae</taxon>
        <taxon>Citrus</taxon>
    </lineage>
</organism>
<evidence type="ECO:0000259" key="1">
    <source>
        <dbReference type="PROSITE" id="PS51335"/>
    </source>
</evidence>
<dbReference type="PROSITE" id="PS51335">
    <property type="entry name" value="ELMO"/>
    <property type="match status" value="1"/>
</dbReference>
<name>A0AAP0QFS8_9ROSI</name>
<dbReference type="InterPro" id="IPR006816">
    <property type="entry name" value="ELMO_dom"/>
</dbReference>
<feature type="domain" description="ELMO" evidence="1">
    <location>
        <begin position="182"/>
        <end position="353"/>
    </location>
</feature>
<dbReference type="InterPro" id="IPR050868">
    <property type="entry name" value="ELMO_domain-containing"/>
</dbReference>
<dbReference type="EMBL" id="JBCGBO010000007">
    <property type="protein sequence ID" value="KAK9188705.1"/>
    <property type="molecule type" value="Genomic_DNA"/>
</dbReference>
<keyword evidence="3" id="KW-1185">Reference proteome</keyword>
<evidence type="ECO:0000313" key="3">
    <source>
        <dbReference type="Proteomes" id="UP001428341"/>
    </source>
</evidence>
<dbReference type="AlphaFoldDB" id="A0AAP0QFS8"/>
<evidence type="ECO:0000313" key="2">
    <source>
        <dbReference type="EMBL" id="KAK9188705.1"/>
    </source>
</evidence>
<proteinExistence type="predicted"/>
<accession>A0AAP0QFS8</accession>
<dbReference type="Pfam" id="PF04727">
    <property type="entry name" value="ELMO_CED12"/>
    <property type="match status" value="1"/>
</dbReference>
<reference evidence="2 3" key="1">
    <citation type="submission" date="2024-05" db="EMBL/GenBank/DDBJ databases">
        <title>Haplotype-resolved chromosome-level genome assembly of Huyou (Citrus changshanensis).</title>
        <authorList>
            <person name="Miao C."/>
            <person name="Chen W."/>
            <person name="Wu Y."/>
            <person name="Wang L."/>
            <person name="Zhao S."/>
            <person name="Grierson D."/>
            <person name="Xu C."/>
            <person name="Chen K."/>
        </authorList>
    </citation>
    <scope>NUCLEOTIDE SEQUENCE [LARGE SCALE GENOMIC DNA]</scope>
    <source>
        <strain evidence="2">01-14</strain>
        <tissue evidence="2">Leaf</tissue>
    </source>
</reference>
<gene>
    <name evidence="2" type="ORF">WN944_020110</name>
</gene>
<comment type="caution">
    <text evidence="2">The sequence shown here is derived from an EMBL/GenBank/DDBJ whole genome shotgun (WGS) entry which is preliminary data.</text>
</comment>
<sequence>MIFKITCKIVYGHNKQRVGNVVISSEPVSENSDRDIHLPFSPLPHLLQFHSCRVTVDVIEEMRVFRSQGGCVAIRTLSPSSSINRYSHAHGSASGPAASGPPKWLMCADDATCGTPTWIGKGLTCVCFKRKGTYERICINLTPQQASRYAICSRHYFENFQAERLRRLKHRMKVYFDASRPDHQEALRALWAATYPDQELHGLISDQWKEMGWQGKDPSTDFRGAGFISLENLLFFAKTFSTSFQRLLRKQGGKRAAWEYPFAVAGVNITFMLMQMLDLEATKPRTFVRSVFLQMLSALVILKRVVSDNEWAFDLLYCVAFVVMDKQWLERNATYMEFNDVLKSTRAQLERELLMDDVLQIEEMPSYSLLTNAGSWREKESKTEWWECRPTIMIPTNEPQLGKLKFAKAAGLKSAHLSLPV</sequence>